<dbReference type="Proteomes" id="UP000030012">
    <property type="component" value="Unassembled WGS sequence"/>
</dbReference>
<protein>
    <submittedName>
        <fullName evidence="2">Membrane protein</fullName>
    </submittedName>
</protein>
<evidence type="ECO:0000313" key="2">
    <source>
        <dbReference type="EMBL" id="KGM95182.1"/>
    </source>
</evidence>
<feature type="transmembrane region" description="Helical" evidence="1">
    <location>
        <begin position="416"/>
        <end position="437"/>
    </location>
</feature>
<keyword evidence="1" id="KW-1133">Transmembrane helix</keyword>
<proteinExistence type="predicted"/>
<reference evidence="2 3" key="1">
    <citation type="submission" date="2014-01" db="EMBL/GenBank/DDBJ databases">
        <title>Plasmidome dynamics in the species complex Clostridium novyi sensu lato converts strains of independent lineages into distinctly different pathogens.</title>
        <authorList>
            <person name="Skarin H."/>
            <person name="Segerman B."/>
        </authorList>
    </citation>
    <scope>NUCLEOTIDE SEQUENCE [LARGE SCALE GENOMIC DNA]</scope>
    <source>
        <strain evidence="2 3">4552</strain>
    </source>
</reference>
<feature type="transmembrane region" description="Helical" evidence="1">
    <location>
        <begin position="178"/>
        <end position="196"/>
    </location>
</feature>
<evidence type="ECO:0000313" key="3">
    <source>
        <dbReference type="Proteomes" id="UP000030012"/>
    </source>
</evidence>
<feature type="transmembrane region" description="Helical" evidence="1">
    <location>
        <begin position="104"/>
        <end position="127"/>
    </location>
</feature>
<dbReference type="InterPro" id="IPR031584">
    <property type="entry name" value="Put_ABC_export"/>
</dbReference>
<gene>
    <name evidence="2" type="ORF">Z968_09800</name>
</gene>
<feature type="transmembrane region" description="Helical" evidence="1">
    <location>
        <begin position="58"/>
        <end position="75"/>
    </location>
</feature>
<comment type="caution">
    <text evidence="2">The sequence shown here is derived from an EMBL/GenBank/DDBJ whole genome shotgun (WGS) entry which is preliminary data.</text>
</comment>
<keyword evidence="1" id="KW-0812">Transmembrane</keyword>
<feature type="transmembrane region" description="Helical" evidence="1">
    <location>
        <begin position="320"/>
        <end position="340"/>
    </location>
</feature>
<feature type="transmembrane region" description="Helical" evidence="1">
    <location>
        <begin position="483"/>
        <end position="506"/>
    </location>
</feature>
<feature type="transmembrane region" description="Helical" evidence="1">
    <location>
        <begin position="238"/>
        <end position="257"/>
    </location>
</feature>
<feature type="transmembrane region" description="Helical" evidence="1">
    <location>
        <begin position="458"/>
        <end position="477"/>
    </location>
</feature>
<feature type="transmembrane region" description="Helical" evidence="1">
    <location>
        <begin position="375"/>
        <end position="396"/>
    </location>
</feature>
<dbReference type="AlphaFoldDB" id="A0A0A0I312"/>
<keyword evidence="1" id="KW-0472">Membrane</keyword>
<organism evidence="2 3">
    <name type="scientific">Clostridium novyi A str. 4552</name>
    <dbReference type="NCBI Taxonomy" id="1444289"/>
    <lineage>
        <taxon>Bacteria</taxon>
        <taxon>Bacillati</taxon>
        <taxon>Bacillota</taxon>
        <taxon>Clostridia</taxon>
        <taxon>Eubacteriales</taxon>
        <taxon>Clostridiaceae</taxon>
        <taxon>Clostridium</taxon>
    </lineage>
</organism>
<name>A0A0A0I312_CLONO</name>
<dbReference type="RefSeq" id="WP_039255853.1">
    <property type="nucleotide sequence ID" value="NZ_JENJ01000046.1"/>
</dbReference>
<dbReference type="OrthoDB" id="816862at2"/>
<dbReference type="EMBL" id="JENJ01000046">
    <property type="protein sequence ID" value="KGM95182.1"/>
    <property type="molecule type" value="Genomic_DNA"/>
</dbReference>
<feature type="transmembrane region" description="Helical" evidence="1">
    <location>
        <begin position="26"/>
        <end position="46"/>
    </location>
</feature>
<feature type="transmembrane region" description="Helical" evidence="1">
    <location>
        <begin position="346"/>
        <end position="363"/>
    </location>
</feature>
<evidence type="ECO:0000256" key="1">
    <source>
        <dbReference type="SAM" id="Phobius"/>
    </source>
</evidence>
<accession>A0A0A0I312</accession>
<dbReference type="Pfam" id="PF16962">
    <property type="entry name" value="ABC_export"/>
    <property type="match status" value="1"/>
</dbReference>
<sequence>MKPLFYLMRKGLKNFIKDLKKKPAALIGYIAFIAIMAFAIISGSGASDQSRKFLSNNRFGFIIGLVLTGFFYLSVKDGISRGSSFFRKADVNLVFTAPISPKKVLIYGLLKQLYGTFIMLFFVVLQIPNIRNWFNIKSYGIGILILGSFLFMFIISIIGIFVYSIASKGAKWRTGIKMLINILGGIFIVVLLIEVLKTKNFIVSCESIFSSRYFSYIPIVGWTKEIIMAAVAGISSSFYIYFAMDVVAIAAIIFVIYNMNTDYYEDVLEATDYKEKLLQNKKDGKSQFGFKKVRKVKQSYRGSAGRAIFSRQMLEYKKTGFFFINIRTVVMILIGIFFGICIGDQNILAVLYFSVYMLLIFSFQGKWADEISKPYIYLLPVSSASKVFYATLADNIKNFIDGFVLFIVVGIKFKTSPIIIVLCALAYASFGTIYTYIDILARRIFKIQSKPLESFLKFIFAVLIVAPGIVVSSYFGLKEGGYFAKYLIYITLIIYNCIVSSAILIFNRKIFDNIEMH</sequence>
<feature type="transmembrane region" description="Helical" evidence="1">
    <location>
        <begin position="139"/>
        <end position="166"/>
    </location>
</feature>